<gene>
    <name evidence="2" type="ordered locus">SVEN_2275</name>
</gene>
<evidence type="ECO:0000313" key="3">
    <source>
        <dbReference type="Proteomes" id="UP000006854"/>
    </source>
</evidence>
<organism evidence="2 3">
    <name type="scientific">Streptomyces venezuelae (strain ATCC 10712 / CBS 650.69 / DSM 40230 / JCM 4526 / NBRC 13096 / PD 04745)</name>
    <dbReference type="NCBI Taxonomy" id="953739"/>
    <lineage>
        <taxon>Bacteria</taxon>
        <taxon>Bacillati</taxon>
        <taxon>Actinomycetota</taxon>
        <taxon>Actinomycetes</taxon>
        <taxon>Kitasatosporales</taxon>
        <taxon>Streptomycetaceae</taxon>
        <taxon>Streptomyces</taxon>
    </lineage>
</organism>
<keyword evidence="1" id="KW-0812">Transmembrane</keyword>
<keyword evidence="1" id="KW-1133">Transmembrane helix</keyword>
<dbReference type="eggNOG" id="COG4097">
    <property type="taxonomic scope" value="Bacteria"/>
</dbReference>
<dbReference type="EMBL" id="FR845719">
    <property type="protein sequence ID" value="CCA55561.1"/>
    <property type="molecule type" value="Genomic_DNA"/>
</dbReference>
<proteinExistence type="predicted"/>
<dbReference type="AlphaFoldDB" id="F2R144"/>
<feature type="transmembrane region" description="Helical" evidence="1">
    <location>
        <begin position="70"/>
        <end position="91"/>
    </location>
</feature>
<feature type="non-terminal residue" evidence="2">
    <location>
        <position position="110"/>
    </location>
</feature>
<keyword evidence="1" id="KW-0472">Membrane</keyword>
<dbReference type="Proteomes" id="UP000006854">
    <property type="component" value="Chromosome"/>
</dbReference>
<name>F2R144_STRVP</name>
<dbReference type="KEGG" id="sve:SVEN_2275"/>
<keyword evidence="3" id="KW-1185">Reference proteome</keyword>
<protein>
    <submittedName>
        <fullName evidence="2">Flavodoxin reductases (Ferredoxin-NADPH reductases) family 1</fullName>
    </submittedName>
</protein>
<evidence type="ECO:0000313" key="2">
    <source>
        <dbReference type="EMBL" id="CCA55561.1"/>
    </source>
</evidence>
<dbReference type="STRING" id="953739.SVEN_2275"/>
<evidence type="ECO:0000256" key="1">
    <source>
        <dbReference type="SAM" id="Phobius"/>
    </source>
</evidence>
<feature type="transmembrane region" description="Helical" evidence="1">
    <location>
        <begin position="41"/>
        <end position="58"/>
    </location>
</feature>
<reference evidence="2 3" key="1">
    <citation type="journal article" date="2011" name="BMC Genomics">
        <title>Genome-wide analysis of the role of GlnR in Streptomyces venezuelae provides new insights into global nitrogen regulation in actinomycetes.</title>
        <authorList>
            <person name="Pullan S.T."/>
            <person name="Bibb M.J."/>
            <person name="Merrick M."/>
        </authorList>
    </citation>
    <scope>NUCLEOTIDE SEQUENCE [LARGE SCALE GENOMIC DNA]</scope>
    <source>
        <strain evidence="3">ATCC 10712 / CBS 650.69 / DSM 40230 / JCM 4526 / NBRC 13096 / PD 04745</strain>
    </source>
</reference>
<dbReference type="HOGENOM" id="CLU_2176549_0_0_11"/>
<sequence>MTTEASHPLYVPLRAEAAPEAAPEPVLAAPVPALRLAPDRLRTAILAGAGAVALLWGVQARPSARLDAFFASGAHLTGLLAGYGVLVLLLLMARVPAVKHGVVSGARTGK</sequence>
<accession>F2R144</accession>